<evidence type="ECO:0000313" key="2">
    <source>
        <dbReference type="EMBL" id="OGC56201.1"/>
    </source>
</evidence>
<protein>
    <submittedName>
        <fullName evidence="2">Uncharacterized protein</fullName>
    </submittedName>
</protein>
<reference evidence="2 3" key="1">
    <citation type="journal article" date="2016" name="Nat. Commun.">
        <title>Thousands of microbial genomes shed light on interconnected biogeochemical processes in an aquifer system.</title>
        <authorList>
            <person name="Anantharaman K."/>
            <person name="Brown C.T."/>
            <person name="Hug L.A."/>
            <person name="Sharon I."/>
            <person name="Castelle C.J."/>
            <person name="Probst A.J."/>
            <person name="Thomas B.C."/>
            <person name="Singh A."/>
            <person name="Wilkins M.J."/>
            <person name="Karaoz U."/>
            <person name="Brodie E.L."/>
            <person name="Williams K.H."/>
            <person name="Hubbard S.S."/>
            <person name="Banfield J.F."/>
        </authorList>
    </citation>
    <scope>NUCLEOTIDE SEQUENCE [LARGE SCALE GENOMIC DNA]</scope>
</reference>
<gene>
    <name evidence="2" type="ORF">A2797_00835</name>
</gene>
<dbReference type="EMBL" id="MEVC01000001">
    <property type="protein sequence ID" value="OGC56201.1"/>
    <property type="molecule type" value="Genomic_DNA"/>
</dbReference>
<sequence length="73" mass="8194">MLSVGNGPIWLAAAAFFIGVLALYAAVIAFPTMWLWNWLMPDLFGLKTIDFWQALGLNLLTGFLFKSWCSHSK</sequence>
<dbReference type="STRING" id="1802619.A2797_00835"/>
<keyword evidence="1" id="KW-0812">Transmembrane</keyword>
<keyword evidence="1" id="KW-1133">Transmembrane helix</keyword>
<name>A0A1F4VG35_UNCKA</name>
<comment type="caution">
    <text evidence="2">The sequence shown here is derived from an EMBL/GenBank/DDBJ whole genome shotgun (WGS) entry which is preliminary data.</text>
</comment>
<feature type="transmembrane region" description="Helical" evidence="1">
    <location>
        <begin position="9"/>
        <end position="31"/>
    </location>
</feature>
<proteinExistence type="predicted"/>
<evidence type="ECO:0000256" key="1">
    <source>
        <dbReference type="SAM" id="Phobius"/>
    </source>
</evidence>
<accession>A0A1F4VG35</accession>
<keyword evidence="1" id="KW-0472">Membrane</keyword>
<evidence type="ECO:0000313" key="3">
    <source>
        <dbReference type="Proteomes" id="UP000179005"/>
    </source>
</evidence>
<dbReference type="AlphaFoldDB" id="A0A1F4VG35"/>
<feature type="transmembrane region" description="Helical" evidence="1">
    <location>
        <begin position="51"/>
        <end position="69"/>
    </location>
</feature>
<dbReference type="Proteomes" id="UP000179005">
    <property type="component" value="Unassembled WGS sequence"/>
</dbReference>
<organism evidence="2 3">
    <name type="scientific">candidate division WWE3 bacterium RIFCSPHIGHO2_01_FULL_48_15</name>
    <dbReference type="NCBI Taxonomy" id="1802619"/>
    <lineage>
        <taxon>Bacteria</taxon>
        <taxon>Katanobacteria</taxon>
    </lineage>
</organism>